<dbReference type="eggNOG" id="COG3706">
    <property type="taxonomic scope" value="Bacteria"/>
</dbReference>
<feature type="modified residue" description="4-aspartylphosphate" evidence="2">
    <location>
        <position position="59"/>
    </location>
</feature>
<dbReference type="SUPFAM" id="SSF55073">
    <property type="entry name" value="Nucleotide cyclase"/>
    <property type="match status" value="1"/>
</dbReference>
<dbReference type="OrthoDB" id="9800897at2"/>
<evidence type="ECO:0000313" key="6">
    <source>
        <dbReference type="Proteomes" id="UP000029392"/>
    </source>
</evidence>
<dbReference type="SMART" id="SM00448">
    <property type="entry name" value="REC"/>
    <property type="match status" value="1"/>
</dbReference>
<dbReference type="CDD" id="cd01949">
    <property type="entry name" value="GGDEF"/>
    <property type="match status" value="1"/>
</dbReference>
<dbReference type="Gene3D" id="3.30.70.270">
    <property type="match status" value="1"/>
</dbReference>
<name>A0A091BAH9_9GAMM</name>
<dbReference type="SMART" id="SM00267">
    <property type="entry name" value="GGDEF"/>
    <property type="match status" value="1"/>
</dbReference>
<keyword evidence="6" id="KW-1185">Reference proteome</keyword>
<dbReference type="PROSITE" id="PS50110">
    <property type="entry name" value="RESPONSE_REGULATORY"/>
    <property type="match status" value="1"/>
</dbReference>
<feature type="domain" description="Response regulatory" evidence="3">
    <location>
        <begin position="10"/>
        <end position="129"/>
    </location>
</feature>
<dbReference type="InterPro" id="IPR043128">
    <property type="entry name" value="Rev_trsase/Diguanyl_cyclase"/>
</dbReference>
<dbReference type="Pfam" id="PF00990">
    <property type="entry name" value="GGDEF"/>
    <property type="match status" value="1"/>
</dbReference>
<dbReference type="PANTHER" id="PTHR44591">
    <property type="entry name" value="STRESS RESPONSE REGULATOR PROTEIN 1"/>
    <property type="match status" value="1"/>
</dbReference>
<dbReference type="InterPro" id="IPR050595">
    <property type="entry name" value="Bact_response_regulator"/>
</dbReference>
<sequence length="322" mass="34931">MTGESGARARVLVVDDSKLMRKAAHKMLGEEFDVVTGDDGVDAWAQIQQDPGIQVVFTDLNMPRMDGYELLRTIRGAEDPGVQGLPVIVVTGAENDEAARMKALDQGATDFITKPFTTSDLVARARAHANYQRVTRQLQSQVAVDALTGLANKAGFMERLQQDIAYARRHQQPLCLVRLEVEDFRRFFLYYGRDLAEALVLQLARQLRTRIRKEDTAARIGLGGFALSLPGGQEAGIVAMVERLQAEVLANPPVFEGEPVAVKLHAAVMSPLMDSALGPQEAMDACQARLDVARESGVAVLPAQEAVATMPPPVLAPEPAPP</sequence>
<dbReference type="Pfam" id="PF00072">
    <property type="entry name" value="Response_reg"/>
    <property type="match status" value="1"/>
</dbReference>
<evidence type="ECO:0000256" key="1">
    <source>
        <dbReference type="ARBA" id="ARBA00022553"/>
    </source>
</evidence>
<feature type="non-terminal residue" evidence="5">
    <location>
        <position position="322"/>
    </location>
</feature>
<accession>A0A091BAH9</accession>
<dbReference type="NCBIfam" id="TIGR00254">
    <property type="entry name" value="GGDEF"/>
    <property type="match status" value="1"/>
</dbReference>
<evidence type="ECO:0008006" key="7">
    <source>
        <dbReference type="Google" id="ProtNLM"/>
    </source>
</evidence>
<dbReference type="Proteomes" id="UP000029392">
    <property type="component" value="Unassembled WGS sequence"/>
</dbReference>
<dbReference type="InterPro" id="IPR001789">
    <property type="entry name" value="Sig_transdc_resp-reg_receiver"/>
</dbReference>
<dbReference type="InterPro" id="IPR029787">
    <property type="entry name" value="Nucleotide_cyclase"/>
</dbReference>
<feature type="domain" description="GGDEF" evidence="4">
    <location>
        <begin position="172"/>
        <end position="306"/>
    </location>
</feature>
<organism evidence="5 6">
    <name type="scientific">Arenimonas malthae CC-JY-1</name>
    <dbReference type="NCBI Taxonomy" id="1384054"/>
    <lineage>
        <taxon>Bacteria</taxon>
        <taxon>Pseudomonadati</taxon>
        <taxon>Pseudomonadota</taxon>
        <taxon>Gammaproteobacteria</taxon>
        <taxon>Lysobacterales</taxon>
        <taxon>Lysobacteraceae</taxon>
        <taxon>Arenimonas</taxon>
    </lineage>
</organism>
<evidence type="ECO:0000256" key="2">
    <source>
        <dbReference type="PROSITE-ProRule" id="PRU00169"/>
    </source>
</evidence>
<dbReference type="InterPro" id="IPR011006">
    <property type="entry name" value="CheY-like_superfamily"/>
</dbReference>
<evidence type="ECO:0000259" key="4">
    <source>
        <dbReference type="PROSITE" id="PS50887"/>
    </source>
</evidence>
<dbReference type="AlphaFoldDB" id="A0A091BAH9"/>
<comment type="caution">
    <text evidence="5">The sequence shown here is derived from an EMBL/GenBank/DDBJ whole genome shotgun (WGS) entry which is preliminary data.</text>
</comment>
<dbReference type="SUPFAM" id="SSF52172">
    <property type="entry name" value="CheY-like"/>
    <property type="match status" value="1"/>
</dbReference>
<dbReference type="Gene3D" id="3.40.50.2300">
    <property type="match status" value="1"/>
</dbReference>
<evidence type="ECO:0000313" key="5">
    <source>
        <dbReference type="EMBL" id="KFN47844.1"/>
    </source>
</evidence>
<dbReference type="PANTHER" id="PTHR44591:SF3">
    <property type="entry name" value="RESPONSE REGULATORY DOMAIN-CONTAINING PROTEIN"/>
    <property type="match status" value="1"/>
</dbReference>
<protein>
    <recommendedName>
        <fullName evidence="7">Response regulatory domain-containing protein</fullName>
    </recommendedName>
</protein>
<dbReference type="STRING" id="1384054.N790_07170"/>
<dbReference type="GO" id="GO:0000160">
    <property type="term" value="P:phosphorelay signal transduction system"/>
    <property type="evidence" value="ECO:0007669"/>
    <property type="project" value="InterPro"/>
</dbReference>
<gene>
    <name evidence="5" type="ORF">N790_07170</name>
</gene>
<reference evidence="5 6" key="1">
    <citation type="submission" date="2013-09" db="EMBL/GenBank/DDBJ databases">
        <title>Genome sequencing of Arenimonas malthae.</title>
        <authorList>
            <person name="Chen F."/>
            <person name="Wang G."/>
        </authorList>
    </citation>
    <scope>NUCLEOTIDE SEQUENCE [LARGE SCALE GENOMIC DNA]</scope>
    <source>
        <strain evidence="5 6">CC-JY-1</strain>
    </source>
</reference>
<dbReference type="PROSITE" id="PS50887">
    <property type="entry name" value="GGDEF"/>
    <property type="match status" value="1"/>
</dbReference>
<proteinExistence type="predicted"/>
<dbReference type="InterPro" id="IPR000160">
    <property type="entry name" value="GGDEF_dom"/>
</dbReference>
<evidence type="ECO:0000259" key="3">
    <source>
        <dbReference type="PROSITE" id="PS50110"/>
    </source>
</evidence>
<keyword evidence="1 2" id="KW-0597">Phosphoprotein</keyword>
<dbReference type="EMBL" id="AVCH01000157">
    <property type="protein sequence ID" value="KFN47844.1"/>
    <property type="molecule type" value="Genomic_DNA"/>
</dbReference>